<dbReference type="Pfam" id="PF13432">
    <property type="entry name" value="TPR_16"/>
    <property type="match status" value="1"/>
</dbReference>
<comment type="caution">
    <text evidence="4">The sequence shown here is derived from an EMBL/GenBank/DDBJ whole genome shotgun (WGS) entry which is preliminary data.</text>
</comment>
<keyword evidence="2 3" id="KW-0802">TPR repeat</keyword>
<name>A0ABW7CDQ2_9CYAN</name>
<gene>
    <name evidence="4" type="ORF">VPK24_16605</name>
</gene>
<dbReference type="Pfam" id="PF14559">
    <property type="entry name" value="TPR_19"/>
    <property type="match status" value="1"/>
</dbReference>
<dbReference type="PANTHER" id="PTHR45586">
    <property type="entry name" value="TPR REPEAT-CONTAINING PROTEIN PA4667"/>
    <property type="match status" value="1"/>
</dbReference>
<protein>
    <submittedName>
        <fullName evidence="4">Tetratricopeptide repeat protein</fullName>
    </submittedName>
</protein>
<evidence type="ECO:0000256" key="1">
    <source>
        <dbReference type="ARBA" id="ARBA00022737"/>
    </source>
</evidence>
<keyword evidence="1" id="KW-0677">Repeat</keyword>
<dbReference type="InterPro" id="IPR011990">
    <property type="entry name" value="TPR-like_helical_dom_sf"/>
</dbReference>
<sequence>MSKLGKLSFKKQSIRALQVLAVLWGCMGLSMPARAEVLLPYAPPIDPQWSEQALDLAQDAARLVQFEQYDEALARIRVAAYLAPKNPQVLRLMGGLYLQSQQIDRGIQVLESARALAPEDPSVLLALGSAYGQQKRWDEALTTLQAGLKLQDSPTGRFDLGNVYLTMGRFQQAIEQFRQAVTLEARMWPAVNNIGLALYELGDRDNALKEWEAALAVDPTAAEPKLAIATATYTAAGCQSQARDPNCLKGLALAQEALDTDERYADLQYLKDNLWGTQLLKDAQVLLDRLKRDRAAAR</sequence>
<organism evidence="4 5">
    <name type="scientific">Limnothrix redekei LRLZ20PSL1</name>
    <dbReference type="NCBI Taxonomy" id="3112953"/>
    <lineage>
        <taxon>Bacteria</taxon>
        <taxon>Bacillati</taxon>
        <taxon>Cyanobacteriota</taxon>
        <taxon>Cyanophyceae</taxon>
        <taxon>Pseudanabaenales</taxon>
        <taxon>Pseudanabaenaceae</taxon>
        <taxon>Limnothrix</taxon>
    </lineage>
</organism>
<accession>A0ABW7CDQ2</accession>
<dbReference type="SMART" id="SM00028">
    <property type="entry name" value="TPR"/>
    <property type="match status" value="4"/>
</dbReference>
<proteinExistence type="predicted"/>
<feature type="repeat" description="TPR" evidence="3">
    <location>
        <begin position="154"/>
        <end position="187"/>
    </location>
</feature>
<dbReference type="SUPFAM" id="SSF48452">
    <property type="entry name" value="TPR-like"/>
    <property type="match status" value="1"/>
</dbReference>
<dbReference type="Proteomes" id="UP001604335">
    <property type="component" value="Unassembled WGS sequence"/>
</dbReference>
<feature type="repeat" description="TPR" evidence="3">
    <location>
        <begin position="87"/>
        <end position="120"/>
    </location>
</feature>
<dbReference type="PROSITE" id="PS50005">
    <property type="entry name" value="TPR"/>
    <property type="match status" value="3"/>
</dbReference>
<reference evidence="5" key="1">
    <citation type="journal article" date="2024" name="Algal Res.">
        <title>Biochemical, toxicological and genomic investigation of a high-biomass producing Limnothrix strain isolated from Italian shallow drinking water reservoir.</title>
        <authorList>
            <person name="Simonazzi M."/>
            <person name="Shishido T.K."/>
            <person name="Delbaje E."/>
            <person name="Wahlsten M."/>
            <person name="Fewer D.P."/>
            <person name="Sivonen K."/>
            <person name="Pezzolesi L."/>
            <person name="Pistocchi R."/>
        </authorList>
    </citation>
    <scope>NUCLEOTIDE SEQUENCE [LARGE SCALE GENOMIC DNA]</scope>
    <source>
        <strain evidence="5">LRLZ20PSL1</strain>
    </source>
</reference>
<evidence type="ECO:0000313" key="5">
    <source>
        <dbReference type="Proteomes" id="UP001604335"/>
    </source>
</evidence>
<evidence type="ECO:0000256" key="2">
    <source>
        <dbReference type="ARBA" id="ARBA00022803"/>
    </source>
</evidence>
<evidence type="ECO:0000313" key="4">
    <source>
        <dbReference type="EMBL" id="MFG3819268.1"/>
    </source>
</evidence>
<dbReference type="InterPro" id="IPR051012">
    <property type="entry name" value="CellSynth/LPSAsmb/PSIAsmb"/>
</dbReference>
<dbReference type="EMBL" id="JAZAQF010000088">
    <property type="protein sequence ID" value="MFG3819268.1"/>
    <property type="molecule type" value="Genomic_DNA"/>
</dbReference>
<evidence type="ECO:0000256" key="3">
    <source>
        <dbReference type="PROSITE-ProRule" id="PRU00339"/>
    </source>
</evidence>
<dbReference type="PANTHER" id="PTHR45586:SF1">
    <property type="entry name" value="LIPOPOLYSACCHARIDE ASSEMBLY PROTEIN B"/>
    <property type="match status" value="1"/>
</dbReference>
<dbReference type="Gene3D" id="1.25.40.10">
    <property type="entry name" value="Tetratricopeptide repeat domain"/>
    <property type="match status" value="2"/>
</dbReference>
<keyword evidence="5" id="KW-1185">Reference proteome</keyword>
<dbReference type="InterPro" id="IPR019734">
    <property type="entry name" value="TPR_rpt"/>
</dbReference>
<dbReference type="RefSeq" id="WP_393015085.1">
    <property type="nucleotide sequence ID" value="NZ_JAZAQF010000088.1"/>
</dbReference>
<feature type="repeat" description="TPR" evidence="3">
    <location>
        <begin position="188"/>
        <end position="221"/>
    </location>
</feature>